<keyword evidence="2" id="KW-1185">Reference proteome</keyword>
<gene>
    <name evidence="1" type="ORF">GGR28_001055</name>
</gene>
<name>A0A840E3X2_9BACT</name>
<reference evidence="1 2" key="1">
    <citation type="submission" date="2020-08" db="EMBL/GenBank/DDBJ databases">
        <title>Genomic Encyclopedia of Type Strains, Phase IV (KMG-IV): sequencing the most valuable type-strain genomes for metagenomic binning, comparative biology and taxonomic classification.</title>
        <authorList>
            <person name="Goeker M."/>
        </authorList>
    </citation>
    <scope>NUCLEOTIDE SEQUENCE [LARGE SCALE GENOMIC DNA]</scope>
    <source>
        <strain evidence="1 2">DSM 105137</strain>
    </source>
</reference>
<comment type="caution">
    <text evidence="1">The sequence shown here is derived from an EMBL/GenBank/DDBJ whole genome shotgun (WGS) entry which is preliminary data.</text>
</comment>
<dbReference type="RefSeq" id="WP_183494694.1">
    <property type="nucleotide sequence ID" value="NZ_JACIFF010000002.1"/>
</dbReference>
<dbReference type="EMBL" id="JACIFF010000002">
    <property type="protein sequence ID" value="MBB4078442.1"/>
    <property type="molecule type" value="Genomic_DNA"/>
</dbReference>
<organism evidence="1 2">
    <name type="scientific">Neolewinella aquimaris</name>
    <dbReference type="NCBI Taxonomy" id="1835722"/>
    <lineage>
        <taxon>Bacteria</taxon>
        <taxon>Pseudomonadati</taxon>
        <taxon>Bacteroidota</taxon>
        <taxon>Saprospiria</taxon>
        <taxon>Saprospirales</taxon>
        <taxon>Lewinellaceae</taxon>
        <taxon>Neolewinella</taxon>
    </lineage>
</organism>
<protein>
    <submittedName>
        <fullName evidence="1">Uncharacterized protein</fullName>
    </submittedName>
</protein>
<sequence>MSNLQDTCSTFGGNTVAYLDRLDGQSAEVVRLIQALPIPPALQSHLHQTWRITRQKLAYFRRELSRSDGELQEELEVLHSTLLPEVISYQIRLGAMMISDTCPDHQYLNQWKSIWSNFDLD</sequence>
<evidence type="ECO:0000313" key="2">
    <source>
        <dbReference type="Proteomes" id="UP000576209"/>
    </source>
</evidence>
<proteinExistence type="predicted"/>
<accession>A0A840E3X2</accession>
<dbReference type="AlphaFoldDB" id="A0A840E3X2"/>
<evidence type="ECO:0000313" key="1">
    <source>
        <dbReference type="EMBL" id="MBB4078442.1"/>
    </source>
</evidence>
<dbReference type="Proteomes" id="UP000576209">
    <property type="component" value="Unassembled WGS sequence"/>
</dbReference>